<keyword evidence="4" id="KW-1185">Reference proteome</keyword>
<dbReference type="NCBIfam" id="TIGR01640">
    <property type="entry name" value="F_box_assoc_1"/>
    <property type="match status" value="1"/>
</dbReference>
<dbReference type="KEGG" id="hvg:123446572"/>
<organism evidence="2">
    <name type="scientific">Hordeum vulgare subsp. vulgare</name>
    <name type="common">Domesticated barley</name>
    <dbReference type="NCBI Taxonomy" id="112509"/>
    <lineage>
        <taxon>Eukaryota</taxon>
        <taxon>Viridiplantae</taxon>
        <taxon>Streptophyta</taxon>
        <taxon>Embryophyta</taxon>
        <taxon>Tracheophyta</taxon>
        <taxon>Spermatophyta</taxon>
        <taxon>Magnoliopsida</taxon>
        <taxon>Liliopsida</taxon>
        <taxon>Poales</taxon>
        <taxon>Poaceae</taxon>
        <taxon>BOP clade</taxon>
        <taxon>Pooideae</taxon>
        <taxon>Triticodae</taxon>
        <taxon>Triticeae</taxon>
        <taxon>Hordeinae</taxon>
        <taxon>Hordeum</taxon>
    </lineage>
</organism>
<dbReference type="InterPro" id="IPR050796">
    <property type="entry name" value="SCF_F-box_component"/>
</dbReference>
<dbReference type="InterPro" id="IPR017451">
    <property type="entry name" value="F-box-assoc_interact_dom"/>
</dbReference>
<dbReference type="HOGENOM" id="CLU_032609_3_0_1"/>
<dbReference type="SUPFAM" id="SSF81383">
    <property type="entry name" value="F-box domain"/>
    <property type="match status" value="1"/>
</dbReference>
<dbReference type="STRING" id="112509.F2EBN5"/>
<dbReference type="OrthoDB" id="692435at2759"/>
<sequence length="397" mass="46285">MAEEEAKMPYLPIDMIWEIFLRLPPKPLRRFRAVCHAWRDLATEHYLLLAHHLRQPSDLLIQFEGFVQRRPPSTPDYMDFRVDAVDLRARIIRPVVLFTERKHHLIGNVLQIHGSCGGLLLISFTDYFARTKRLDLCNPATHQWVPLPWIDTYDIAGLYQHGQDYRVLYRRGIRFGANETYLIFSMTSREIRDIGFPVASQSDADAIACLQRGPRHAYLNPPVLLQGNLHWPPRSEESNTIQVFDTEAETFRSMRTSIQPGSVSSLFDMDGTLAMSSRENAMKHPLFVDLWLLQDYEMETWVRSYSIKFKAEEEGIISYRWPRASFVVSRQGDVLVDWWDRLFWYDMGGNLKGNIQGDPRFTQFLLKESLVPLPQQFFQHIAIGDVPAPPYFRGLWP</sequence>
<evidence type="ECO:0000313" key="4">
    <source>
        <dbReference type="Proteomes" id="UP000011116"/>
    </source>
</evidence>
<dbReference type="OMA" id="PKFYIST"/>
<dbReference type="Gramene" id="HORVU.MOREX.r2.4HG0318880.1">
    <property type="protein sequence ID" value="HORVU.MOREX.r2.4HG0318880.1.CDS.1"/>
    <property type="gene ID" value="HORVU.MOREX.r2.4HG0318880"/>
</dbReference>
<dbReference type="RefSeq" id="XP_044979084.1">
    <property type="nucleotide sequence ID" value="XM_045123149.1"/>
</dbReference>
<name>F2EBN5_HORVV</name>
<dbReference type="EnsemblPlants" id="HORVU.MOREX.r3.4HG0383460.1">
    <property type="protein sequence ID" value="HORVU.MOREX.r3.4HG0383460.1.CDS1"/>
    <property type="gene ID" value="HORVU.MOREX.r3.4HG0383460"/>
</dbReference>
<feature type="domain" description="F-box" evidence="1">
    <location>
        <begin position="11"/>
        <end position="51"/>
    </location>
</feature>
<accession>F2EBN5</accession>
<dbReference type="Proteomes" id="UP000011116">
    <property type="component" value="Chromosome 4H"/>
</dbReference>
<dbReference type="PANTHER" id="PTHR31672:SF2">
    <property type="entry name" value="F-BOX DOMAIN-CONTAINING PROTEIN"/>
    <property type="match status" value="1"/>
</dbReference>
<evidence type="ECO:0000259" key="1">
    <source>
        <dbReference type="SMART" id="SM00256"/>
    </source>
</evidence>
<dbReference type="Pfam" id="PF07734">
    <property type="entry name" value="FBA_1"/>
    <property type="match status" value="1"/>
</dbReference>
<dbReference type="Gramene" id="HORVU.MOREX.r3.4HG0383460.1">
    <property type="protein sequence ID" value="HORVU.MOREX.r3.4HG0383460.1.CDS1"/>
    <property type="gene ID" value="HORVU.MOREX.r3.4HG0383460"/>
</dbReference>
<dbReference type="AlphaFoldDB" id="F2EBN5"/>
<dbReference type="InterPro" id="IPR001810">
    <property type="entry name" value="F-box_dom"/>
</dbReference>
<dbReference type="PANTHER" id="PTHR31672">
    <property type="entry name" value="BNACNNG10540D PROTEIN"/>
    <property type="match status" value="1"/>
</dbReference>
<gene>
    <name evidence="3" type="primary">LOC123446572</name>
</gene>
<dbReference type="eggNOG" id="ENOG502RRQ0">
    <property type="taxonomic scope" value="Eukaryota"/>
</dbReference>
<reference evidence="4" key="2">
    <citation type="journal article" date="2012" name="Nature">
        <title>A physical, genetic and functional sequence assembly of the barley genome.</title>
        <authorList>
            <consortium name="The International Barley Genome Sequencing Consortium"/>
            <person name="Mayer K.F."/>
            <person name="Waugh R."/>
            <person name="Brown J.W."/>
            <person name="Schulman A."/>
            <person name="Langridge P."/>
            <person name="Platzer M."/>
            <person name="Fincher G.B."/>
            <person name="Muehlbauer G.J."/>
            <person name="Sato K."/>
            <person name="Close T.J."/>
            <person name="Wise R.P."/>
            <person name="Stein N."/>
        </authorList>
    </citation>
    <scope>NUCLEOTIDE SEQUENCE [LARGE SCALE GENOMIC DNA]</scope>
    <source>
        <strain evidence="4">cv. Morex</strain>
    </source>
</reference>
<dbReference type="Gene3D" id="1.20.1280.50">
    <property type="match status" value="1"/>
</dbReference>
<dbReference type="PaxDb" id="4513-MLOC_68721.1"/>
<reference evidence="3" key="3">
    <citation type="submission" date="2020-10" db="EMBL/GenBank/DDBJ databases">
        <authorList>
            <person name="Scholz U."/>
            <person name="Mascher M."/>
            <person name="Fiebig A."/>
        </authorList>
    </citation>
    <scope>NUCLEOTIDE SEQUENCE [LARGE SCALE GENOMIC DNA]</scope>
    <source>
        <strain evidence="3">cv. Morex</strain>
    </source>
</reference>
<evidence type="ECO:0000313" key="3">
    <source>
        <dbReference type="EnsemblPlants" id="HORVU.MOREX.r3.4HG0383460.1.CDS1"/>
    </source>
</evidence>
<dbReference type="GeneID" id="123446572"/>
<dbReference type="InterPro" id="IPR036047">
    <property type="entry name" value="F-box-like_dom_sf"/>
</dbReference>
<reference evidence="3" key="4">
    <citation type="submission" date="2022-01" db="UniProtKB">
        <authorList>
            <consortium name="EnsemblPlants"/>
        </authorList>
    </citation>
    <scope>IDENTIFICATION</scope>
    <source>
        <strain evidence="3">subsp. vulgare</strain>
    </source>
</reference>
<proteinExistence type="evidence at transcript level"/>
<dbReference type="EMBL" id="AK373560">
    <property type="protein sequence ID" value="BAK04757.1"/>
    <property type="molecule type" value="mRNA"/>
</dbReference>
<reference evidence="2" key="1">
    <citation type="journal article" date="2011" name="Plant Physiol.">
        <title>Comprehensive sequence analysis of 24,783 barley full-length cDNAs derived from 12 clone libraries.</title>
        <authorList>
            <person name="Matsumoto T."/>
            <person name="Tanaka T."/>
            <person name="Sakai H."/>
            <person name="Amano N."/>
            <person name="Kanamori H."/>
            <person name="Kurita K."/>
            <person name="Kikuta A."/>
            <person name="Kamiya K."/>
            <person name="Yamamoto M."/>
            <person name="Ikawa H."/>
            <person name="Fujii N."/>
            <person name="Hori K."/>
            <person name="Itoh T."/>
            <person name="Sato K."/>
        </authorList>
    </citation>
    <scope>NUCLEOTIDE SEQUENCE</scope>
    <source>
        <tissue evidence="2">Flower</tissue>
    </source>
</reference>
<dbReference type="InterPro" id="IPR006527">
    <property type="entry name" value="F-box-assoc_dom_typ1"/>
</dbReference>
<dbReference type="SMART" id="SM00256">
    <property type="entry name" value="FBOX"/>
    <property type="match status" value="1"/>
</dbReference>
<dbReference type="Pfam" id="PF00646">
    <property type="entry name" value="F-box"/>
    <property type="match status" value="1"/>
</dbReference>
<evidence type="ECO:0000313" key="2">
    <source>
        <dbReference type="EMBL" id="BAK04757.1"/>
    </source>
</evidence>
<protein>
    <submittedName>
        <fullName evidence="2">Predicted protein</fullName>
    </submittedName>
</protein>